<dbReference type="GO" id="GO:0003677">
    <property type="term" value="F:DNA binding"/>
    <property type="evidence" value="ECO:0007669"/>
    <property type="project" value="InterPro"/>
</dbReference>
<dbReference type="PROSITE" id="PS51737">
    <property type="entry name" value="RECOMBINASE_DNA_BIND"/>
    <property type="match status" value="1"/>
</dbReference>
<keyword evidence="4" id="KW-1185">Reference proteome</keyword>
<feature type="domain" description="Recombinase" evidence="2">
    <location>
        <begin position="158"/>
        <end position="285"/>
    </location>
</feature>
<dbReference type="InterPro" id="IPR038109">
    <property type="entry name" value="DNA_bind_recomb_sf"/>
</dbReference>
<dbReference type="Gene3D" id="3.90.1750.20">
    <property type="entry name" value="Putative Large Serine Recombinase, Chain B, Domain 2"/>
    <property type="match status" value="1"/>
</dbReference>
<organism evidence="3 4">
    <name type="scientific">Microbacterium tenebrionis</name>
    <dbReference type="NCBI Taxonomy" id="2830665"/>
    <lineage>
        <taxon>Bacteria</taxon>
        <taxon>Bacillati</taxon>
        <taxon>Actinomycetota</taxon>
        <taxon>Actinomycetes</taxon>
        <taxon>Micrococcales</taxon>
        <taxon>Microbacteriaceae</taxon>
        <taxon>Microbacterium</taxon>
    </lineage>
</organism>
<evidence type="ECO:0000313" key="3">
    <source>
        <dbReference type="EMBL" id="MCC2030341.1"/>
    </source>
</evidence>
<dbReference type="Pfam" id="PF00239">
    <property type="entry name" value="Resolvase"/>
    <property type="match status" value="1"/>
</dbReference>
<dbReference type="SUPFAM" id="SSF53041">
    <property type="entry name" value="Resolvase-like"/>
    <property type="match status" value="1"/>
</dbReference>
<reference evidence="3" key="1">
    <citation type="submission" date="2021-04" db="EMBL/GenBank/DDBJ databases">
        <title>Microbacterium tenobrionis sp. nov. and Microbacterium allomyrinae sp. nov., isolated from larvae of Tenobrio molitor and Allomyrina dichotoma, respectively.</title>
        <authorList>
            <person name="Lee S.D."/>
        </authorList>
    </citation>
    <scope>NUCLEOTIDE SEQUENCE</scope>
    <source>
        <strain evidence="3">YMB-B2</strain>
    </source>
</reference>
<accession>A0A9X1S096</accession>
<dbReference type="GO" id="GO:0000150">
    <property type="term" value="F:DNA strand exchange activity"/>
    <property type="evidence" value="ECO:0007669"/>
    <property type="project" value="InterPro"/>
</dbReference>
<name>A0A9X1S096_9MICO</name>
<dbReference type="InterPro" id="IPR050639">
    <property type="entry name" value="SSR_resolvase"/>
</dbReference>
<dbReference type="InterPro" id="IPR006119">
    <property type="entry name" value="Resolv_N"/>
</dbReference>
<feature type="domain" description="Resolvase/invertase-type recombinase catalytic" evidence="1">
    <location>
        <begin position="7"/>
        <end position="150"/>
    </location>
</feature>
<dbReference type="PROSITE" id="PS51736">
    <property type="entry name" value="RECOMBINASES_3"/>
    <property type="match status" value="1"/>
</dbReference>
<dbReference type="AlphaFoldDB" id="A0A9X1S096"/>
<evidence type="ECO:0000259" key="2">
    <source>
        <dbReference type="PROSITE" id="PS51737"/>
    </source>
</evidence>
<dbReference type="Gene3D" id="3.40.50.1390">
    <property type="entry name" value="Resolvase, N-terminal catalytic domain"/>
    <property type="match status" value="1"/>
</dbReference>
<dbReference type="Pfam" id="PF07508">
    <property type="entry name" value="Recombinase"/>
    <property type="match status" value="1"/>
</dbReference>
<dbReference type="Proteomes" id="UP001139289">
    <property type="component" value="Unassembled WGS sequence"/>
</dbReference>
<dbReference type="InterPro" id="IPR011109">
    <property type="entry name" value="DNA_bind_recombinase_dom"/>
</dbReference>
<sequence length="513" mass="56262">MTKKTLRAAIYVRQSVREDQGIAQQIAECKRRAKGEGWSVVDIYNDNATSATKERGEGTDWARMLADIDAGKVDMIVSVTAARLLRRMVDVYEITKPVRDVRIVTLRDGIDTATLGGRLMLTMLVLFAEAEVEEKEARAIPYRAARREAGHPAPGLVPYGYRWIPKLERDEKGTRYAVVPAEADVLRYMSKELLGGAKLGEIVRVLNDDGKRTRKGARWSASTVRRLLISPFQAGMLPPPMAEGARYDPSSFTWSECVPGAWEPILSEDAVIVARGMLLDDSRRKHDGDTKAKHLLSGVGRCGKCHGPLRSAMTKTKDPARGYRCTKGCFQRPASIIEACIADAVIRVLGAPGLLKWVDDDMQDIDALRAHGAALAARRAEAEGLYRTGRLSGGTFSAMVDEIDADAERVDHELAEAVRVNPLAEFVSVDDVRGLWDGLSTGRRRAILSALVFSVDVLPVGKGVRVRTLEEAVGTIVMNWRRAEHRASWDTGEITHVGKVPEAAQTAISAAIN</sequence>
<proteinExistence type="predicted"/>
<dbReference type="RefSeq" id="WP_227531227.1">
    <property type="nucleotide sequence ID" value="NZ_JAGTTM010000006.1"/>
</dbReference>
<evidence type="ECO:0000259" key="1">
    <source>
        <dbReference type="PROSITE" id="PS51736"/>
    </source>
</evidence>
<dbReference type="EMBL" id="JAGTTM010000006">
    <property type="protein sequence ID" value="MCC2030341.1"/>
    <property type="molecule type" value="Genomic_DNA"/>
</dbReference>
<evidence type="ECO:0000313" key="4">
    <source>
        <dbReference type="Proteomes" id="UP001139289"/>
    </source>
</evidence>
<dbReference type="PANTHER" id="PTHR30461">
    <property type="entry name" value="DNA-INVERTASE FROM LAMBDOID PROPHAGE"/>
    <property type="match status" value="1"/>
</dbReference>
<dbReference type="SMART" id="SM00857">
    <property type="entry name" value="Resolvase"/>
    <property type="match status" value="1"/>
</dbReference>
<gene>
    <name evidence="3" type="ORF">KEC56_12600</name>
</gene>
<comment type="caution">
    <text evidence="3">The sequence shown here is derived from an EMBL/GenBank/DDBJ whole genome shotgun (WGS) entry which is preliminary data.</text>
</comment>
<dbReference type="PANTHER" id="PTHR30461:SF23">
    <property type="entry name" value="DNA RECOMBINASE-RELATED"/>
    <property type="match status" value="1"/>
</dbReference>
<dbReference type="CDD" id="cd00338">
    <property type="entry name" value="Ser_Recombinase"/>
    <property type="match status" value="1"/>
</dbReference>
<dbReference type="InterPro" id="IPR036162">
    <property type="entry name" value="Resolvase-like_N_sf"/>
</dbReference>
<protein>
    <submittedName>
        <fullName evidence="3">Recombinase family protein</fullName>
    </submittedName>
</protein>